<dbReference type="Gene3D" id="2.40.160.100">
    <property type="match status" value="1"/>
</dbReference>
<dbReference type="InterPro" id="IPR025388">
    <property type="entry name" value="Alginate_export_dom"/>
</dbReference>
<proteinExistence type="predicted"/>
<dbReference type="Pfam" id="PF13372">
    <property type="entry name" value="Alginate_exp"/>
    <property type="match status" value="1"/>
</dbReference>
<dbReference type="InterPro" id="IPR053728">
    <property type="entry name" value="Alginate_Permeability_Chnl"/>
</dbReference>
<reference evidence="2" key="1">
    <citation type="submission" date="2022-11" db="EMBL/GenBank/DDBJ databases">
        <title>Methylomonas rapida sp. nov., Carotenoid-Producing Obligate Methanotrophs with High Growth Characteristics and Biotechnological Potential.</title>
        <authorList>
            <person name="Tikhonova E.N."/>
            <person name="Suleimanov R.Z."/>
            <person name="Miroshnikov K."/>
            <person name="Oshkin I.Y."/>
            <person name="Belova S.E."/>
            <person name="Danilova O.V."/>
            <person name="Ashikhmin A."/>
            <person name="Konopkin A."/>
            <person name="But S.Y."/>
            <person name="Khmelenina V.N."/>
            <person name="Kuznetsov N."/>
            <person name="Pimenov N.V."/>
            <person name="Dedysh S.N."/>
        </authorList>
    </citation>
    <scope>NUCLEOTIDE SEQUENCE</scope>
    <source>
        <strain evidence="2">MP1</strain>
    </source>
</reference>
<dbReference type="Proteomes" id="UP001162780">
    <property type="component" value="Chromosome"/>
</dbReference>
<evidence type="ECO:0000259" key="1">
    <source>
        <dbReference type="Pfam" id="PF13372"/>
    </source>
</evidence>
<protein>
    <submittedName>
        <fullName evidence="2">Alginate export family protein</fullName>
    </submittedName>
</protein>
<evidence type="ECO:0000313" key="2">
    <source>
        <dbReference type="EMBL" id="WAR46704.1"/>
    </source>
</evidence>
<organism evidence="2 3">
    <name type="scientific">Methylomonas rapida</name>
    <dbReference type="NCBI Taxonomy" id="2963939"/>
    <lineage>
        <taxon>Bacteria</taxon>
        <taxon>Pseudomonadati</taxon>
        <taxon>Pseudomonadota</taxon>
        <taxon>Gammaproteobacteria</taxon>
        <taxon>Methylococcales</taxon>
        <taxon>Methylococcaceae</taxon>
        <taxon>Methylomonas</taxon>
    </lineage>
</organism>
<name>A0ABY7GQB7_9GAMM</name>
<keyword evidence="3" id="KW-1185">Reference proteome</keyword>
<feature type="domain" description="Alginate export" evidence="1">
    <location>
        <begin position="63"/>
        <end position="492"/>
    </location>
</feature>
<dbReference type="RefSeq" id="WP_255187617.1">
    <property type="nucleotide sequence ID" value="NZ_CP113517.1"/>
</dbReference>
<accession>A0ABY7GQB7</accession>
<evidence type="ECO:0000313" key="3">
    <source>
        <dbReference type="Proteomes" id="UP001162780"/>
    </source>
</evidence>
<sequence>MKHALKLNKRKLVIALTIFPQLAQAEDYYRPTKGYRVEPAGDIPAYVRNASKTQFEQLRDLEWLDLGLDFRTRYEYRENDLRNWTDTSSGIANQNSYRGEPDNLWLLRTRAYIGIKDILDPLRFAVEMEDARSYNGNYERSDADVNEFELIQAYGELYFDNALGHNRPISIRAGRQHLELLDRRLVGNNEFRNTTNNFEGYRVRFGKKQNNWDLDTFVFQPVERYKYDFDQPDEDTWFYGAVFSWRQWSDYITIQPYFLGRSTNGDPYNTANLKAQKAVYDREIYAPGLRIYGLFGDSGFDFDADINKQFGRYGDRDPQNAAHLVNGKTVRVVDDSGVTRTLREQKELQHDALAYSLEVGYTFDHDWKPRASVYYGYGTGDKSNADGINQRFDAFYGFNQPWSRNDYFSWDNVHAPKARLEFAPYQDARVDLGYNAYWLESETGGWNRARLTDPTGQSGSFLGHEFDIRLRHKLNPYVDWSLSYAHFEPGDYTTSFDKGNTAAGPFTSEAGNFLYFEVSLNAFGDGKPKYK</sequence>
<dbReference type="EMBL" id="CP113517">
    <property type="protein sequence ID" value="WAR46704.1"/>
    <property type="molecule type" value="Genomic_DNA"/>
</dbReference>
<gene>
    <name evidence="2" type="ORF">NM686_009375</name>
</gene>